<keyword evidence="1" id="KW-0732">Signal</keyword>
<keyword evidence="3" id="KW-0325">Glycoprotein</keyword>
<dbReference type="EMBL" id="OU015567">
    <property type="protein sequence ID" value="CAG5111719.1"/>
    <property type="molecule type" value="Genomic_DNA"/>
</dbReference>
<name>A0ABN7T5A5_OIKDI</name>
<evidence type="ECO:0000313" key="6">
    <source>
        <dbReference type="EMBL" id="CAG5111719.1"/>
    </source>
</evidence>
<dbReference type="PANTHER" id="PTHR14002">
    <property type="entry name" value="ENDOGLIN/TGF-BETA RECEPTOR TYPE III"/>
    <property type="match status" value="1"/>
</dbReference>
<reference evidence="6 7" key="1">
    <citation type="submission" date="2021-04" db="EMBL/GenBank/DDBJ databases">
        <authorList>
            <person name="Bliznina A."/>
        </authorList>
    </citation>
    <scope>NUCLEOTIDE SEQUENCE [LARGE SCALE GENOMIC DNA]</scope>
</reference>
<keyword evidence="4" id="KW-1133">Transmembrane helix</keyword>
<keyword evidence="4" id="KW-0472">Membrane</keyword>
<evidence type="ECO:0000256" key="1">
    <source>
        <dbReference type="ARBA" id="ARBA00022729"/>
    </source>
</evidence>
<dbReference type="Pfam" id="PF23344">
    <property type="entry name" value="ZP-N"/>
    <property type="match status" value="1"/>
</dbReference>
<evidence type="ECO:0000256" key="2">
    <source>
        <dbReference type="ARBA" id="ARBA00023157"/>
    </source>
</evidence>
<feature type="transmembrane region" description="Helical" evidence="4">
    <location>
        <begin position="372"/>
        <end position="395"/>
    </location>
</feature>
<dbReference type="PANTHER" id="PTHR14002:SF20">
    <property type="entry name" value="ZONA PELLUCIDA-LIKE DOMAIN-CONTAINING PROTEIN 1"/>
    <property type="match status" value="1"/>
</dbReference>
<proteinExistence type="predicted"/>
<dbReference type="InterPro" id="IPR042235">
    <property type="entry name" value="ZP-C_dom"/>
</dbReference>
<keyword evidence="4" id="KW-0812">Transmembrane</keyword>
<dbReference type="PROSITE" id="PS51034">
    <property type="entry name" value="ZP_2"/>
    <property type="match status" value="1"/>
</dbReference>
<accession>A0ABN7T5A5</accession>
<dbReference type="InterPro" id="IPR055355">
    <property type="entry name" value="ZP-C"/>
</dbReference>
<keyword evidence="7" id="KW-1185">Reference proteome</keyword>
<sequence length="401" mass="44916">MFNISSRLRPRKWIIRKKGGIHKSSLKRSLAEMFRFFAKLAILALARAQEDVQVTCEPEEMRIQVTKAVVESNGFRQEDVHLTDSSCVFNEVDEDNQYYVYRVSPLSACGTEIKINGTHVTYNNKLAAGSPDEELRKGQVVIGSKNSQSRQSLAAKLRCVFPVELMVSSAFLPNISFINIPLPDSFGVGSFQASMALFENELYEDQYLENPKISNEDLLYVGVQLLGEIQSDVFLKMDRCWATPIADAKSDKQFELLTDSCPDSLAKEQGMNVTQNGVATTARFQMPVFKFVSYSAVWLHCDLQICVKETCQPTCDARRKRSSGSEEWDQRHLISVGPIQLSSGEELAIEETVKFIEEEIAEQSDKIVFTPFHVAVLGALLAVSVLCIALTIFLCRKPSKA</sequence>
<dbReference type="InterPro" id="IPR001507">
    <property type="entry name" value="ZP_dom"/>
</dbReference>
<dbReference type="InterPro" id="IPR055356">
    <property type="entry name" value="ZP-N"/>
</dbReference>
<evidence type="ECO:0000256" key="4">
    <source>
        <dbReference type="SAM" id="Phobius"/>
    </source>
</evidence>
<dbReference type="Proteomes" id="UP001158576">
    <property type="component" value="Chromosome 2"/>
</dbReference>
<evidence type="ECO:0000259" key="5">
    <source>
        <dbReference type="PROSITE" id="PS51034"/>
    </source>
</evidence>
<evidence type="ECO:0000256" key="3">
    <source>
        <dbReference type="ARBA" id="ARBA00023180"/>
    </source>
</evidence>
<dbReference type="SMART" id="SM00241">
    <property type="entry name" value="ZP"/>
    <property type="match status" value="1"/>
</dbReference>
<dbReference type="PRINTS" id="PR00023">
    <property type="entry name" value="ZPELLUCIDA"/>
</dbReference>
<feature type="domain" description="ZP" evidence="5">
    <location>
        <begin position="55"/>
        <end position="322"/>
    </location>
</feature>
<protein>
    <submittedName>
        <fullName evidence="6">Oidioi.mRNA.OKI2018_I69.chr2.g5995.t1.cds</fullName>
    </submittedName>
</protein>
<dbReference type="Pfam" id="PF00100">
    <property type="entry name" value="Zona_pellucida"/>
    <property type="match status" value="1"/>
</dbReference>
<dbReference type="Gene3D" id="2.60.40.4100">
    <property type="entry name" value="Zona pellucida, ZP-C domain"/>
    <property type="match status" value="1"/>
</dbReference>
<evidence type="ECO:0000313" key="7">
    <source>
        <dbReference type="Proteomes" id="UP001158576"/>
    </source>
</evidence>
<dbReference type="InterPro" id="IPR048290">
    <property type="entry name" value="ZP_chr"/>
</dbReference>
<dbReference type="Gene3D" id="2.60.40.3210">
    <property type="entry name" value="Zona pellucida, ZP-N domain"/>
    <property type="match status" value="1"/>
</dbReference>
<gene>
    <name evidence="6" type="ORF">OKIOD_LOCUS14760</name>
</gene>
<keyword evidence="2" id="KW-1015">Disulfide bond</keyword>
<organism evidence="6 7">
    <name type="scientific">Oikopleura dioica</name>
    <name type="common">Tunicate</name>
    <dbReference type="NCBI Taxonomy" id="34765"/>
    <lineage>
        <taxon>Eukaryota</taxon>
        <taxon>Metazoa</taxon>
        <taxon>Chordata</taxon>
        <taxon>Tunicata</taxon>
        <taxon>Appendicularia</taxon>
        <taxon>Copelata</taxon>
        <taxon>Oikopleuridae</taxon>
        <taxon>Oikopleura</taxon>
    </lineage>
</organism>